<proteinExistence type="predicted"/>
<reference evidence="3" key="1">
    <citation type="submission" date="2016-10" db="EMBL/GenBank/DDBJ databases">
        <authorList>
            <person name="Varghese N."/>
            <person name="Submissions S."/>
        </authorList>
    </citation>
    <scope>NUCLEOTIDE SEQUENCE [LARGE SCALE GENOMIC DNA]</scope>
    <source>
        <strain evidence="3">DSM 13327</strain>
    </source>
</reference>
<dbReference type="PIRSF" id="PIRSF031501">
    <property type="entry name" value="QueT"/>
    <property type="match status" value="1"/>
</dbReference>
<dbReference type="STRING" id="1123291.SAMN04490355_102068"/>
<feature type="transmembrane region" description="Helical" evidence="1">
    <location>
        <begin position="38"/>
        <end position="60"/>
    </location>
</feature>
<dbReference type="EMBL" id="FOTS01000020">
    <property type="protein sequence ID" value="SFL83750.1"/>
    <property type="molecule type" value="Genomic_DNA"/>
</dbReference>
<organism evidence="2 3">
    <name type="scientific">Pelosinus propionicus DSM 13327</name>
    <dbReference type="NCBI Taxonomy" id="1123291"/>
    <lineage>
        <taxon>Bacteria</taxon>
        <taxon>Bacillati</taxon>
        <taxon>Bacillota</taxon>
        <taxon>Negativicutes</taxon>
        <taxon>Selenomonadales</taxon>
        <taxon>Sporomusaceae</taxon>
        <taxon>Pelosinus</taxon>
    </lineage>
</organism>
<keyword evidence="1" id="KW-1133">Transmembrane helix</keyword>
<dbReference type="PANTHER" id="PTHR40044">
    <property type="entry name" value="INTEGRAL MEMBRANE PROTEIN-RELATED"/>
    <property type="match status" value="1"/>
</dbReference>
<dbReference type="OrthoDB" id="9786793at2"/>
<keyword evidence="3" id="KW-1185">Reference proteome</keyword>
<accession>A0A1I4KYC7</accession>
<dbReference type="RefSeq" id="WP_090937562.1">
    <property type="nucleotide sequence ID" value="NZ_FOTS01000020.1"/>
</dbReference>
<dbReference type="PANTHER" id="PTHR40044:SF1">
    <property type="entry name" value="INTEGRAL MEMBRANE PROTEIN"/>
    <property type="match status" value="1"/>
</dbReference>
<evidence type="ECO:0000313" key="2">
    <source>
        <dbReference type="EMBL" id="SFL83750.1"/>
    </source>
</evidence>
<evidence type="ECO:0000313" key="3">
    <source>
        <dbReference type="Proteomes" id="UP000199520"/>
    </source>
</evidence>
<feature type="transmembrane region" description="Helical" evidence="1">
    <location>
        <begin position="93"/>
        <end position="112"/>
    </location>
</feature>
<keyword evidence="1" id="KW-0812">Transmembrane</keyword>
<dbReference type="InterPro" id="IPR010387">
    <property type="entry name" value="QueT"/>
</dbReference>
<dbReference type="AlphaFoldDB" id="A0A1I4KYC7"/>
<feature type="transmembrane region" description="Helical" evidence="1">
    <location>
        <begin position="118"/>
        <end position="144"/>
    </location>
</feature>
<keyword evidence="1" id="KW-0472">Membrane</keyword>
<feature type="transmembrane region" description="Helical" evidence="1">
    <location>
        <begin position="6"/>
        <end position="26"/>
    </location>
</feature>
<dbReference type="Pfam" id="PF06177">
    <property type="entry name" value="QueT"/>
    <property type="match status" value="1"/>
</dbReference>
<name>A0A1I4KYC7_9FIRM</name>
<dbReference type="Proteomes" id="UP000199520">
    <property type="component" value="Unassembled WGS sequence"/>
</dbReference>
<protein>
    <submittedName>
        <fullName evidence="2">Uncharacterized membrane protein</fullName>
    </submittedName>
</protein>
<gene>
    <name evidence="2" type="ORF">SAMN04490355_102068</name>
</gene>
<sequence length="149" mass="16480">MNTHSIVRATMIAALYISFTYALAPISYGPLQFRLSEALTVLPILYPEAIYGLFIGTLIANIFGGLGVWDIFGGSLATLIAAWLTYRFKSTIWAYMSPIIVNAFIVGGYLSILYAMPFWFTILSIGFSEAIIVFAIGYPLIAVLKKYKL</sequence>
<evidence type="ECO:0000256" key="1">
    <source>
        <dbReference type="SAM" id="Phobius"/>
    </source>
</evidence>